<keyword evidence="3 5" id="KW-0732">Signal</keyword>
<evidence type="ECO:0000256" key="3">
    <source>
        <dbReference type="ARBA" id="ARBA00022729"/>
    </source>
</evidence>
<dbReference type="PRINTS" id="PR00007">
    <property type="entry name" value="COMPLEMNTC1Q"/>
</dbReference>
<protein>
    <recommendedName>
        <fullName evidence="6">C1q domain-containing protein</fullName>
    </recommendedName>
</protein>
<dbReference type="PANTHER" id="PTHR22923:SF116">
    <property type="entry name" value="C1Q DOMAIN-CONTAINING PROTEIN"/>
    <property type="match status" value="1"/>
</dbReference>
<dbReference type="SMART" id="SM00110">
    <property type="entry name" value="C1Q"/>
    <property type="match status" value="1"/>
</dbReference>
<accession>A0A6J8F3R0</accession>
<evidence type="ECO:0000256" key="1">
    <source>
        <dbReference type="ARBA" id="ARBA00004613"/>
    </source>
</evidence>
<dbReference type="Proteomes" id="UP000507470">
    <property type="component" value="Unassembled WGS sequence"/>
</dbReference>
<evidence type="ECO:0000313" key="8">
    <source>
        <dbReference type="Proteomes" id="UP000507470"/>
    </source>
</evidence>
<evidence type="ECO:0000256" key="5">
    <source>
        <dbReference type="SAM" id="SignalP"/>
    </source>
</evidence>
<keyword evidence="8" id="KW-1185">Reference proteome</keyword>
<dbReference type="InterPro" id="IPR050822">
    <property type="entry name" value="Cerebellin_Synaptic_Org"/>
</dbReference>
<dbReference type="GO" id="GO:0005576">
    <property type="term" value="C:extracellular region"/>
    <property type="evidence" value="ECO:0007669"/>
    <property type="project" value="UniProtKB-SubCell"/>
</dbReference>
<dbReference type="PANTHER" id="PTHR22923">
    <property type="entry name" value="CEREBELLIN-RELATED"/>
    <property type="match status" value="1"/>
</dbReference>
<dbReference type="PROSITE" id="PS50871">
    <property type="entry name" value="C1Q"/>
    <property type="match status" value="1"/>
</dbReference>
<keyword evidence="2" id="KW-0964">Secreted</keyword>
<dbReference type="EMBL" id="CACVKT020010428">
    <property type="protein sequence ID" value="CAC5426356.1"/>
    <property type="molecule type" value="Genomic_DNA"/>
</dbReference>
<dbReference type="InterPro" id="IPR001073">
    <property type="entry name" value="C1q_dom"/>
</dbReference>
<sequence>MFLFILKLFALSCYQAYGKDDTVSVGTVLEKLSELENIINFQNQELRQLKENERNLLQRIINLEHKHTLKEKDLQNQSLSVAVQKRAPSEPVAFYAYMSSGEQNPGQHQTIAFDHVVTNIASAYNKYTGIFTVPVTGLYVLTITLSGSPSSQIPLQFTRNNEILGAIDLFAASGSVDTNPTVSSTIVVSLNKGDSCFLRTSASYTTAGTIYSTDLSRSSFAGWLLSAS</sequence>
<name>A0A6J8F3R0_MYTCO</name>
<proteinExistence type="predicted"/>
<dbReference type="SUPFAM" id="SSF49842">
    <property type="entry name" value="TNF-like"/>
    <property type="match status" value="1"/>
</dbReference>
<evidence type="ECO:0000256" key="4">
    <source>
        <dbReference type="SAM" id="Coils"/>
    </source>
</evidence>
<feature type="signal peptide" evidence="5">
    <location>
        <begin position="1"/>
        <end position="18"/>
    </location>
</feature>
<gene>
    <name evidence="7" type="ORF">MCOR_58072</name>
</gene>
<feature type="coiled-coil region" evidence="4">
    <location>
        <begin position="32"/>
        <end position="66"/>
    </location>
</feature>
<dbReference type="AlphaFoldDB" id="A0A6J8F3R0"/>
<feature type="domain" description="C1q" evidence="6">
    <location>
        <begin position="87"/>
        <end position="228"/>
    </location>
</feature>
<feature type="chain" id="PRO_5026920570" description="C1q domain-containing protein" evidence="5">
    <location>
        <begin position="19"/>
        <end position="228"/>
    </location>
</feature>
<dbReference type="InterPro" id="IPR008983">
    <property type="entry name" value="Tumour_necrosis_fac-like_dom"/>
</dbReference>
<comment type="subcellular location">
    <subcellularLocation>
        <location evidence="1">Secreted</location>
    </subcellularLocation>
</comment>
<reference evidence="7 8" key="1">
    <citation type="submission" date="2020-06" db="EMBL/GenBank/DDBJ databases">
        <authorList>
            <person name="Li R."/>
            <person name="Bekaert M."/>
        </authorList>
    </citation>
    <scope>NUCLEOTIDE SEQUENCE [LARGE SCALE GENOMIC DNA]</scope>
    <source>
        <strain evidence="8">wild</strain>
    </source>
</reference>
<organism evidence="7 8">
    <name type="scientific">Mytilus coruscus</name>
    <name type="common">Sea mussel</name>
    <dbReference type="NCBI Taxonomy" id="42192"/>
    <lineage>
        <taxon>Eukaryota</taxon>
        <taxon>Metazoa</taxon>
        <taxon>Spiralia</taxon>
        <taxon>Lophotrochozoa</taxon>
        <taxon>Mollusca</taxon>
        <taxon>Bivalvia</taxon>
        <taxon>Autobranchia</taxon>
        <taxon>Pteriomorphia</taxon>
        <taxon>Mytilida</taxon>
        <taxon>Mytiloidea</taxon>
        <taxon>Mytilidae</taxon>
        <taxon>Mytilinae</taxon>
        <taxon>Mytilus</taxon>
    </lineage>
</organism>
<evidence type="ECO:0000313" key="7">
    <source>
        <dbReference type="EMBL" id="CAC5426356.1"/>
    </source>
</evidence>
<dbReference type="Gene3D" id="2.60.120.40">
    <property type="match status" value="1"/>
</dbReference>
<dbReference type="OrthoDB" id="6151356at2759"/>
<evidence type="ECO:0000259" key="6">
    <source>
        <dbReference type="PROSITE" id="PS50871"/>
    </source>
</evidence>
<dbReference type="Pfam" id="PF00386">
    <property type="entry name" value="C1q"/>
    <property type="match status" value="1"/>
</dbReference>
<evidence type="ECO:0000256" key="2">
    <source>
        <dbReference type="ARBA" id="ARBA00022525"/>
    </source>
</evidence>
<keyword evidence="4" id="KW-0175">Coiled coil</keyword>